<evidence type="ECO:0000256" key="1">
    <source>
        <dbReference type="SAM" id="Phobius"/>
    </source>
</evidence>
<reference evidence="2 3" key="1">
    <citation type="submission" date="2019-01" db="EMBL/GenBank/DDBJ databases">
        <title>Ktedonosporobacter rubrisoli SCAWS-G2.</title>
        <authorList>
            <person name="Huang Y."/>
            <person name="Yan B."/>
        </authorList>
    </citation>
    <scope>NUCLEOTIDE SEQUENCE [LARGE SCALE GENOMIC DNA]</scope>
    <source>
        <strain evidence="2 3">SCAWS-G2</strain>
    </source>
</reference>
<feature type="transmembrane region" description="Helical" evidence="1">
    <location>
        <begin position="38"/>
        <end position="59"/>
    </location>
</feature>
<accession>A0A4P6JZ73</accession>
<gene>
    <name evidence="2" type="ORF">EPA93_34430</name>
</gene>
<dbReference type="RefSeq" id="WP_129891855.1">
    <property type="nucleotide sequence ID" value="NZ_CP035758.1"/>
</dbReference>
<dbReference type="EMBL" id="CP035758">
    <property type="protein sequence ID" value="QBD80793.1"/>
    <property type="molecule type" value="Genomic_DNA"/>
</dbReference>
<dbReference type="AlphaFoldDB" id="A0A4P6JZ73"/>
<keyword evidence="1" id="KW-0812">Transmembrane</keyword>
<keyword evidence="1" id="KW-1133">Transmembrane helix</keyword>
<name>A0A4P6JZ73_KTERU</name>
<sequence length="362" mass="38917">MKRQDNFQVAQHYPQPKYGLPAVPASFAQRKQVKFAHVWYGLGVLLIACLLIGLAAQGYRFLTSLTASSAAPAKPISPPISGSPHFWPLPELSCPLQQTSASPGAKPSLDFCSPTYLGQAGGPAGARLILLGTNFPEQGIPDHWWLTPQNVSPQICQQAKAAESCIALPAPRIKAALNNATLYSWPWDSPFPTQKGAYMITAQLGTQLISSGEPFTLLTTQVPCITIAAQSAQKNASCAQPQNYLIPGNKPLTLTGSNWLLNWQGVSASLPLNFQLEVLATCAKGAQKICGYQDLFHLTIEPNRDGSFSKTINFPAGKKGTYSVTVRNRTDPTGLNGVQPTIADQALTFGLSEEMLTLTIQQ</sequence>
<keyword evidence="3" id="KW-1185">Reference proteome</keyword>
<evidence type="ECO:0000313" key="3">
    <source>
        <dbReference type="Proteomes" id="UP000290365"/>
    </source>
</evidence>
<organism evidence="2 3">
    <name type="scientific">Ktedonosporobacter rubrisoli</name>
    <dbReference type="NCBI Taxonomy" id="2509675"/>
    <lineage>
        <taxon>Bacteria</taxon>
        <taxon>Bacillati</taxon>
        <taxon>Chloroflexota</taxon>
        <taxon>Ktedonobacteria</taxon>
        <taxon>Ktedonobacterales</taxon>
        <taxon>Ktedonosporobacteraceae</taxon>
        <taxon>Ktedonosporobacter</taxon>
    </lineage>
</organism>
<protein>
    <submittedName>
        <fullName evidence="2">Uncharacterized protein</fullName>
    </submittedName>
</protein>
<proteinExistence type="predicted"/>
<dbReference type="Proteomes" id="UP000290365">
    <property type="component" value="Chromosome"/>
</dbReference>
<evidence type="ECO:0000313" key="2">
    <source>
        <dbReference type="EMBL" id="QBD80793.1"/>
    </source>
</evidence>
<keyword evidence="1" id="KW-0472">Membrane</keyword>
<dbReference type="KEGG" id="kbs:EPA93_34430"/>